<dbReference type="Gene3D" id="2.60.40.340">
    <property type="entry name" value="Rel homology domain (RHD), DNA-binding domain"/>
    <property type="match status" value="1"/>
</dbReference>
<evidence type="ECO:0000313" key="3">
    <source>
        <dbReference type="EMBL" id="KAK2145183.1"/>
    </source>
</evidence>
<dbReference type="PANTHER" id="PTHR24169">
    <property type="entry name" value="NUCLEAR FACTOR NF-KAPPA-B PROTEIN"/>
    <property type="match status" value="1"/>
</dbReference>
<dbReference type="SUPFAM" id="SSF81296">
    <property type="entry name" value="E set domains"/>
    <property type="match status" value="1"/>
</dbReference>
<dbReference type="GO" id="GO:0005634">
    <property type="term" value="C:nucleus"/>
    <property type="evidence" value="ECO:0007669"/>
    <property type="project" value="TreeGrafter"/>
</dbReference>
<evidence type="ECO:0000313" key="4">
    <source>
        <dbReference type="Proteomes" id="UP001208570"/>
    </source>
</evidence>
<dbReference type="GO" id="GO:0000978">
    <property type="term" value="F:RNA polymerase II cis-regulatory region sequence-specific DNA binding"/>
    <property type="evidence" value="ECO:0007669"/>
    <property type="project" value="TreeGrafter"/>
</dbReference>
<dbReference type="Gene3D" id="2.60.40.10">
    <property type="entry name" value="Immunoglobulins"/>
    <property type="match status" value="1"/>
</dbReference>
<dbReference type="GO" id="GO:0007249">
    <property type="term" value="P:canonical NF-kappaB signal transduction"/>
    <property type="evidence" value="ECO:0007669"/>
    <property type="project" value="TreeGrafter"/>
</dbReference>
<feature type="compositionally biased region" description="Polar residues" evidence="1">
    <location>
        <begin position="566"/>
        <end position="578"/>
    </location>
</feature>
<dbReference type="GO" id="GO:0038061">
    <property type="term" value="P:non-canonical NF-kappaB signal transduction"/>
    <property type="evidence" value="ECO:0007669"/>
    <property type="project" value="TreeGrafter"/>
</dbReference>
<dbReference type="GO" id="GO:0033554">
    <property type="term" value="P:cellular response to stress"/>
    <property type="evidence" value="ECO:0007669"/>
    <property type="project" value="TreeGrafter"/>
</dbReference>
<dbReference type="InterPro" id="IPR033926">
    <property type="entry name" value="IPT_NFkappaB"/>
</dbReference>
<dbReference type="PROSITE" id="PS50254">
    <property type="entry name" value="REL_2"/>
    <property type="match status" value="1"/>
</dbReference>
<proteinExistence type="predicted"/>
<dbReference type="SMART" id="SM00429">
    <property type="entry name" value="IPT"/>
    <property type="match status" value="1"/>
</dbReference>
<comment type="caution">
    <text evidence="3">The sequence shown here is derived from an EMBL/GenBank/DDBJ whole genome shotgun (WGS) entry which is preliminary data.</text>
</comment>
<dbReference type="GO" id="GO:0045944">
    <property type="term" value="P:positive regulation of transcription by RNA polymerase II"/>
    <property type="evidence" value="ECO:0007669"/>
    <property type="project" value="TreeGrafter"/>
</dbReference>
<evidence type="ECO:0000256" key="1">
    <source>
        <dbReference type="SAM" id="MobiDB-lite"/>
    </source>
</evidence>
<feature type="region of interest" description="Disordered" evidence="1">
    <location>
        <begin position="346"/>
        <end position="366"/>
    </location>
</feature>
<gene>
    <name evidence="3" type="ORF">LSH36_697g03129</name>
</gene>
<dbReference type="GO" id="GO:0000981">
    <property type="term" value="F:DNA-binding transcription factor activity, RNA polymerase II-specific"/>
    <property type="evidence" value="ECO:0007669"/>
    <property type="project" value="TreeGrafter"/>
</dbReference>
<dbReference type="InterPro" id="IPR013783">
    <property type="entry name" value="Ig-like_fold"/>
</dbReference>
<dbReference type="CDD" id="cd01177">
    <property type="entry name" value="IPT_NFkappaB"/>
    <property type="match status" value="1"/>
</dbReference>
<dbReference type="InterPro" id="IPR011539">
    <property type="entry name" value="RHD_DNA_bind_dom"/>
</dbReference>
<reference evidence="3" key="1">
    <citation type="journal article" date="2023" name="Mol. Biol. Evol.">
        <title>Third-Generation Sequencing Reveals the Adaptive Role of the Epigenome in Three Deep-Sea Polychaetes.</title>
        <authorList>
            <person name="Perez M."/>
            <person name="Aroh O."/>
            <person name="Sun Y."/>
            <person name="Lan Y."/>
            <person name="Juniper S.K."/>
            <person name="Young C.R."/>
            <person name="Angers B."/>
            <person name="Qian P.Y."/>
        </authorList>
    </citation>
    <scope>NUCLEOTIDE SEQUENCE</scope>
    <source>
        <strain evidence="3">P08H-3</strain>
    </source>
</reference>
<dbReference type="GO" id="GO:0005737">
    <property type="term" value="C:cytoplasm"/>
    <property type="evidence" value="ECO:0007669"/>
    <property type="project" value="InterPro"/>
</dbReference>
<keyword evidence="4" id="KW-1185">Reference proteome</keyword>
<sequence>MMKMASSEGADKQTHGESGIILSSLSQYNSQDLSELVKTFSQGKTEDGKRAFQNVILQSNIPDTVNLQQLANVATNDVHNDEPWLEITEQPKSKGIRFRYKCEGRSAGSIPGENSTVEHKTFPSVKINNFKDQAAIVVVSCVTKDEPYRPHPHTLVGKECRKGVCTIKLKRSNVATFPNLGIQCVTKKEIKDSLHEREQIRVDPYSTGYDTEVSKLQLNIVRLCFQAFLPDDEGKYTRIVNPVVSNPIYDKKAVNDLVICRLSKQSGVAKGGDEVFLLCEKVNKDDIQVRFYEESDEELIWESFADFGACDVHRQFAVVFKTPQYRDQYISRPVEVFMQLFRPSDEGTSEPKKFLYTPNDSDPENIQKKRKRKNFFNNTVVTSTANTPAFNLLTDNIKEDPELPRNSSIVRERLKAKAARSQAKPMSGVEGSEDLRCTVSSAGFTLPPSAQEVIIQTSDLKQVTESQFLSSQVLANFTIQSGMDSDQPTHIYVVEPSNEQTSSDKEDVMLSDLPIGRALDDDVSQQEVDIGHLDSGALPSLSNIPSMDIDQDLINSVVKDERLQMDSPSENKPVTRMTTRGKKLKK</sequence>
<dbReference type="PRINTS" id="PR00057">
    <property type="entry name" value="NFKBTNSCPFCT"/>
</dbReference>
<dbReference type="InterPro" id="IPR000451">
    <property type="entry name" value="NFkB/Dor"/>
</dbReference>
<protein>
    <recommendedName>
        <fullName evidence="2">RHD domain-containing protein</fullName>
    </recommendedName>
</protein>
<dbReference type="InterPro" id="IPR008967">
    <property type="entry name" value="p53-like_TF_DNA-bd_sf"/>
</dbReference>
<dbReference type="InterPro" id="IPR037059">
    <property type="entry name" value="RHD_DNA_bind_dom_sf"/>
</dbReference>
<dbReference type="InterPro" id="IPR002909">
    <property type="entry name" value="IPT_dom"/>
</dbReference>
<dbReference type="InterPro" id="IPR030492">
    <property type="entry name" value="RHD_CS"/>
</dbReference>
<organism evidence="3 4">
    <name type="scientific">Paralvinella palmiformis</name>
    <dbReference type="NCBI Taxonomy" id="53620"/>
    <lineage>
        <taxon>Eukaryota</taxon>
        <taxon>Metazoa</taxon>
        <taxon>Spiralia</taxon>
        <taxon>Lophotrochozoa</taxon>
        <taxon>Annelida</taxon>
        <taxon>Polychaeta</taxon>
        <taxon>Sedentaria</taxon>
        <taxon>Canalipalpata</taxon>
        <taxon>Terebellida</taxon>
        <taxon>Terebelliformia</taxon>
        <taxon>Alvinellidae</taxon>
        <taxon>Paralvinella</taxon>
    </lineage>
</organism>
<dbReference type="Pfam" id="PF16179">
    <property type="entry name" value="RHD_dimer"/>
    <property type="match status" value="1"/>
</dbReference>
<dbReference type="FunFam" id="2.60.40.10:FF:000046">
    <property type="entry name" value="Nuclear factor NF-kappa-B p105 subunit"/>
    <property type="match status" value="1"/>
</dbReference>
<dbReference type="InterPro" id="IPR032397">
    <property type="entry name" value="RHD_dimer"/>
</dbReference>
<dbReference type="GO" id="GO:0045087">
    <property type="term" value="P:innate immune response"/>
    <property type="evidence" value="ECO:0007669"/>
    <property type="project" value="TreeGrafter"/>
</dbReference>
<dbReference type="AlphaFoldDB" id="A0AAD9J337"/>
<dbReference type="PANTHER" id="PTHR24169:SF25">
    <property type="entry name" value="DORSAL-RELATED IMMUNITY FACTOR DIF-RELATED"/>
    <property type="match status" value="1"/>
</dbReference>
<dbReference type="SUPFAM" id="SSF49417">
    <property type="entry name" value="p53-like transcription factors"/>
    <property type="match status" value="1"/>
</dbReference>
<feature type="domain" description="RHD" evidence="2">
    <location>
        <begin position="80"/>
        <end position="255"/>
    </location>
</feature>
<dbReference type="PROSITE" id="PS01204">
    <property type="entry name" value="REL_1"/>
    <property type="match status" value="1"/>
</dbReference>
<evidence type="ECO:0000259" key="2">
    <source>
        <dbReference type="PROSITE" id="PS50254"/>
    </source>
</evidence>
<dbReference type="GO" id="GO:0034097">
    <property type="term" value="P:response to cytokine"/>
    <property type="evidence" value="ECO:0007669"/>
    <property type="project" value="TreeGrafter"/>
</dbReference>
<dbReference type="EMBL" id="JAODUP010000697">
    <property type="protein sequence ID" value="KAK2145183.1"/>
    <property type="molecule type" value="Genomic_DNA"/>
</dbReference>
<dbReference type="InterPro" id="IPR014756">
    <property type="entry name" value="Ig_E-set"/>
</dbReference>
<feature type="region of interest" description="Disordered" evidence="1">
    <location>
        <begin position="560"/>
        <end position="586"/>
    </location>
</feature>
<dbReference type="Proteomes" id="UP001208570">
    <property type="component" value="Unassembled WGS sequence"/>
</dbReference>
<dbReference type="Pfam" id="PF00554">
    <property type="entry name" value="RHD_DNA_bind"/>
    <property type="match status" value="1"/>
</dbReference>
<accession>A0AAD9J337</accession>
<name>A0AAD9J337_9ANNE</name>